<feature type="compositionally biased region" description="Polar residues" evidence="5">
    <location>
        <begin position="541"/>
        <end position="561"/>
    </location>
</feature>
<gene>
    <name evidence="6" type="primary">CSON010110</name>
</gene>
<evidence type="ECO:0000256" key="2">
    <source>
        <dbReference type="ARBA" id="ARBA00022553"/>
    </source>
</evidence>
<comment type="subcellular location">
    <subcellularLocation>
        <location evidence="1">Membrane</location>
        <topology evidence="1">Peripheral membrane protein</topology>
    </subcellularLocation>
</comment>
<dbReference type="PANTHER" id="PTHR28664">
    <property type="entry name" value="TIGHT JUNCTION-ASSOCIATED PROTEIN 1"/>
    <property type="match status" value="1"/>
</dbReference>
<dbReference type="GO" id="GO:0016020">
    <property type="term" value="C:membrane"/>
    <property type="evidence" value="ECO:0007669"/>
    <property type="project" value="UniProtKB-SubCell"/>
</dbReference>
<feature type="region of interest" description="Disordered" evidence="5">
    <location>
        <begin position="1"/>
        <end position="29"/>
    </location>
</feature>
<reference evidence="6" key="1">
    <citation type="submission" date="2018-07" db="EMBL/GenBank/DDBJ databases">
        <authorList>
            <person name="Quirk P.G."/>
            <person name="Krulwich T.A."/>
        </authorList>
    </citation>
    <scope>NUCLEOTIDE SEQUENCE</scope>
</reference>
<dbReference type="OMA" id="MSGPRIC"/>
<feature type="compositionally biased region" description="Acidic residues" evidence="5">
    <location>
        <begin position="894"/>
        <end position="920"/>
    </location>
</feature>
<evidence type="ECO:0000256" key="1">
    <source>
        <dbReference type="ARBA" id="ARBA00004170"/>
    </source>
</evidence>
<accession>A0A336LPF2</accession>
<proteinExistence type="predicted"/>
<feature type="compositionally biased region" description="Polar residues" evidence="5">
    <location>
        <begin position="8"/>
        <end position="20"/>
    </location>
</feature>
<keyword evidence="3" id="KW-0472">Membrane</keyword>
<dbReference type="AlphaFoldDB" id="A0A336LPF2"/>
<evidence type="ECO:0000256" key="5">
    <source>
        <dbReference type="SAM" id="MobiDB-lite"/>
    </source>
</evidence>
<feature type="compositionally biased region" description="Polar residues" evidence="5">
    <location>
        <begin position="580"/>
        <end position="589"/>
    </location>
</feature>
<dbReference type="VEuPathDB" id="VectorBase:CSON010110"/>
<feature type="coiled-coil region" evidence="4">
    <location>
        <begin position="44"/>
        <end position="162"/>
    </location>
</feature>
<feature type="compositionally biased region" description="Low complexity" evidence="5">
    <location>
        <begin position="717"/>
        <end position="733"/>
    </location>
</feature>
<feature type="compositionally biased region" description="Low complexity" evidence="5">
    <location>
        <begin position="527"/>
        <end position="540"/>
    </location>
</feature>
<feature type="compositionally biased region" description="Polar residues" evidence="5">
    <location>
        <begin position="734"/>
        <end position="746"/>
    </location>
</feature>
<feature type="region of interest" description="Disordered" evidence="5">
    <location>
        <begin position="959"/>
        <end position="981"/>
    </location>
</feature>
<feature type="compositionally biased region" description="Basic and acidic residues" evidence="5">
    <location>
        <begin position="563"/>
        <end position="573"/>
    </location>
</feature>
<dbReference type="EMBL" id="UFQT01000040">
    <property type="protein sequence ID" value="SSX18563.1"/>
    <property type="molecule type" value="Genomic_DNA"/>
</dbReference>
<keyword evidence="4" id="KW-0175">Coiled coil</keyword>
<feature type="region of interest" description="Disordered" evidence="5">
    <location>
        <begin position="894"/>
        <end position="926"/>
    </location>
</feature>
<evidence type="ECO:0000256" key="3">
    <source>
        <dbReference type="ARBA" id="ARBA00023136"/>
    </source>
</evidence>
<evidence type="ECO:0000313" key="6">
    <source>
        <dbReference type="EMBL" id="SSX18563.1"/>
    </source>
</evidence>
<feature type="compositionally biased region" description="Low complexity" evidence="5">
    <location>
        <begin position="856"/>
        <end position="874"/>
    </location>
</feature>
<name>A0A336LPF2_CULSO</name>
<feature type="region of interest" description="Disordered" evidence="5">
    <location>
        <begin position="523"/>
        <end position="589"/>
    </location>
</feature>
<sequence>MSIKAHEQTQQYSPTLSTSGQQQQQKQHFEMNLQQQDMDQRIEENCENRNTNNLQSEIKELKRALSEKENQLMECLQENDRQVELEDSIIAWQDKYERLYESHKRVQKVNQTLEDKLLKLVERGESKNAQLTSDVATLSVRLAQANYNISLMQREIERYKADMGLAIQLLQCKPDGVVSSKISSHLPIEIQNKLRGTYMRLDSTSHSDSEGSTHSAGLLTNNNAYTALPFRADSPSGNAILPPCTSIAKRNDQQITISPSVMVKFLEDELKASQTRHCDTCKCPNREMTVVADIQKTYSIATQTHQSENNLCIRCSNDLNSPSHVNSPFAMKLVKSSDSVISETKSSVSNSTQNEKLFSPAKKDDLAINPILGHHHLCDRANNDFLPLIVSPKISSSKNHHISSSSSSVSKNVCSPVISKTLMDKKTDVMSKNNDNYESHENMAKISSKFNQDTNIDDVDLLNLSGDPINDSMNPNDTDNEADLMCNEKTFLLDKSETIASPVFSSTRPKSNNLASRTMILRTPELNHTNTNNKNNNSTTSPAGPSSCSTAGKISSESYAINDTDKVTNKSDSLRGAGNGSTNSLWSRTSSRDGYKMFENFNRNLIKTIKAENPKMKGPRICALRIQTGSNNIVLDDGSEENTEVISPPVVYTRRPRLLDEELDDEKDVTLAYDCKISMVMSDIQKKPIILNEKLPSPLLEKPLEQNIPLNDVKSVPEQQQLQQPVTQQPPHQNYSSYSRTPNDSMLSEVDLKRQQLSRVAEWVQNNSKINEPESYNCPKETEGDLINLLDTQQTSFNHDQNRGTNNNCENTLGYRPEKCLLDSNLSLNMNVVNPTLNTTTKKPIEELAQHNSITSNENFANNSNSNNNNNSTKNNSINLYKYFKLYSSQQSDFEDDDDLQYDNGNDDDCCDEDYDEEETSEKNLEDENQIDLAQMEYNVKQFLLKQNEWSIHNKLAPGGARLASSSNENSSKPHRTETNL</sequence>
<feature type="region of interest" description="Disordered" evidence="5">
    <location>
        <begin position="854"/>
        <end position="874"/>
    </location>
</feature>
<dbReference type="InterPro" id="IPR043441">
    <property type="entry name" value="Tjap1/BEGAIN"/>
</dbReference>
<organism evidence="6">
    <name type="scientific">Culicoides sonorensis</name>
    <name type="common">Biting midge</name>
    <dbReference type="NCBI Taxonomy" id="179676"/>
    <lineage>
        <taxon>Eukaryota</taxon>
        <taxon>Metazoa</taxon>
        <taxon>Ecdysozoa</taxon>
        <taxon>Arthropoda</taxon>
        <taxon>Hexapoda</taxon>
        <taxon>Insecta</taxon>
        <taxon>Pterygota</taxon>
        <taxon>Neoptera</taxon>
        <taxon>Endopterygota</taxon>
        <taxon>Diptera</taxon>
        <taxon>Nematocera</taxon>
        <taxon>Chironomoidea</taxon>
        <taxon>Ceratopogonidae</taxon>
        <taxon>Ceratopogoninae</taxon>
        <taxon>Culicoides</taxon>
        <taxon>Monoculicoides</taxon>
    </lineage>
</organism>
<keyword evidence="2" id="KW-0597">Phosphoprotein</keyword>
<dbReference type="PANTHER" id="PTHR28664:SF4">
    <property type="entry name" value="TIGHT JUNCTION-ASSOCIATED PROTEIN 1"/>
    <property type="match status" value="1"/>
</dbReference>
<protein>
    <submittedName>
        <fullName evidence="6">CSON010110 protein</fullName>
    </submittedName>
</protein>
<evidence type="ECO:0000256" key="4">
    <source>
        <dbReference type="SAM" id="Coils"/>
    </source>
</evidence>
<feature type="region of interest" description="Disordered" evidence="5">
    <location>
        <begin position="716"/>
        <end position="747"/>
    </location>
</feature>